<organism evidence="1 2">
    <name type="scientific">Paenibacillus aceti</name>
    <dbReference type="NCBI Taxonomy" id="1820010"/>
    <lineage>
        <taxon>Bacteria</taxon>
        <taxon>Bacillati</taxon>
        <taxon>Bacillota</taxon>
        <taxon>Bacilli</taxon>
        <taxon>Bacillales</taxon>
        <taxon>Paenibacillaceae</taxon>
        <taxon>Paenibacillus</taxon>
    </lineage>
</organism>
<comment type="caution">
    <text evidence="1">The sequence shown here is derived from an EMBL/GenBank/DDBJ whole genome shotgun (WGS) entry which is preliminary data.</text>
</comment>
<reference evidence="2" key="1">
    <citation type="journal article" date="2019" name="Int. J. Syst. Evol. Microbiol.">
        <title>The Global Catalogue of Microorganisms (GCM) 10K type strain sequencing project: providing services to taxonomists for standard genome sequencing and annotation.</title>
        <authorList>
            <consortium name="The Broad Institute Genomics Platform"/>
            <consortium name="The Broad Institute Genome Sequencing Center for Infectious Disease"/>
            <person name="Wu L."/>
            <person name="Ma J."/>
        </authorList>
    </citation>
    <scope>NUCLEOTIDE SEQUENCE [LARGE SCALE GENOMIC DNA]</scope>
    <source>
        <strain evidence="2">CGMCC 1.15420</strain>
    </source>
</reference>
<accession>A0ABQ1VP87</accession>
<protein>
    <submittedName>
        <fullName evidence="1">Uncharacterized protein</fullName>
    </submittedName>
</protein>
<evidence type="ECO:0000313" key="2">
    <source>
        <dbReference type="Proteomes" id="UP000608420"/>
    </source>
</evidence>
<proteinExistence type="predicted"/>
<keyword evidence="2" id="KW-1185">Reference proteome</keyword>
<gene>
    <name evidence="1" type="ORF">GCM10010913_04630</name>
</gene>
<name>A0ABQ1VP87_9BACL</name>
<dbReference type="EMBL" id="BMIW01000002">
    <property type="protein sequence ID" value="GGF86237.1"/>
    <property type="molecule type" value="Genomic_DNA"/>
</dbReference>
<sequence>MQLIAHSTLILAGDEVDQLLAAFYTLKITLFAGLKKNTFLTVLFAIKVRLELICDRIDVLYAISAYIVELGTPSSESFIWQADAPS</sequence>
<dbReference type="RefSeq" id="WP_162944093.1">
    <property type="nucleotide sequence ID" value="NZ_KZ987724.1"/>
</dbReference>
<dbReference type="Proteomes" id="UP000608420">
    <property type="component" value="Unassembled WGS sequence"/>
</dbReference>
<evidence type="ECO:0000313" key="1">
    <source>
        <dbReference type="EMBL" id="GGF86237.1"/>
    </source>
</evidence>